<sequence>MHAHLSVGCNFTECIPFCWL</sequence>
<reference evidence="1" key="1">
    <citation type="submission" date="2018-02" db="EMBL/GenBank/DDBJ databases">
        <title>Rhizophora mucronata_Transcriptome.</title>
        <authorList>
            <person name="Meera S.P."/>
            <person name="Sreeshan A."/>
            <person name="Augustine A."/>
        </authorList>
    </citation>
    <scope>NUCLEOTIDE SEQUENCE</scope>
    <source>
        <tissue evidence="1">Leaf</tissue>
    </source>
</reference>
<accession>A0A2P2PZK3</accession>
<dbReference type="EMBL" id="GGEC01079667">
    <property type="protein sequence ID" value="MBX60151.1"/>
    <property type="molecule type" value="Transcribed_RNA"/>
</dbReference>
<protein>
    <submittedName>
        <fullName evidence="1">Uncharacterized protein</fullName>
    </submittedName>
</protein>
<name>A0A2P2PZK3_RHIMU</name>
<dbReference type="AlphaFoldDB" id="A0A2P2PZK3"/>
<evidence type="ECO:0000313" key="1">
    <source>
        <dbReference type="EMBL" id="MBX60151.1"/>
    </source>
</evidence>
<proteinExistence type="predicted"/>
<organism evidence="1">
    <name type="scientific">Rhizophora mucronata</name>
    <name type="common">Asiatic mangrove</name>
    <dbReference type="NCBI Taxonomy" id="61149"/>
    <lineage>
        <taxon>Eukaryota</taxon>
        <taxon>Viridiplantae</taxon>
        <taxon>Streptophyta</taxon>
        <taxon>Embryophyta</taxon>
        <taxon>Tracheophyta</taxon>
        <taxon>Spermatophyta</taxon>
        <taxon>Magnoliopsida</taxon>
        <taxon>eudicotyledons</taxon>
        <taxon>Gunneridae</taxon>
        <taxon>Pentapetalae</taxon>
        <taxon>rosids</taxon>
        <taxon>fabids</taxon>
        <taxon>Malpighiales</taxon>
        <taxon>Rhizophoraceae</taxon>
        <taxon>Rhizophora</taxon>
    </lineage>
</organism>